<dbReference type="PROSITE" id="PS51828">
    <property type="entry name" value="PTX_2"/>
    <property type="match status" value="1"/>
</dbReference>
<dbReference type="PANTHER" id="PTHR19277">
    <property type="entry name" value="PENTRAXIN"/>
    <property type="match status" value="1"/>
</dbReference>
<dbReference type="Proteomes" id="UP000694865">
    <property type="component" value="Unplaced"/>
</dbReference>
<evidence type="ECO:0000313" key="9">
    <source>
        <dbReference type="Proteomes" id="UP000694865"/>
    </source>
</evidence>
<gene>
    <name evidence="10" type="primary">LOC102807425</name>
</gene>
<feature type="domain" description="Pentraxin (PTX)" evidence="8">
    <location>
        <begin position="16"/>
        <end position="218"/>
    </location>
</feature>
<evidence type="ECO:0000256" key="7">
    <source>
        <dbReference type="SAM" id="MobiDB-lite"/>
    </source>
</evidence>
<evidence type="ECO:0000256" key="2">
    <source>
        <dbReference type="ARBA" id="ARBA00022837"/>
    </source>
</evidence>
<evidence type="ECO:0000256" key="1">
    <source>
        <dbReference type="ARBA" id="ARBA00022723"/>
    </source>
</evidence>
<evidence type="ECO:0000256" key="5">
    <source>
        <dbReference type="PROSITE-ProRule" id="PRU01172"/>
    </source>
</evidence>
<evidence type="ECO:0000256" key="4">
    <source>
        <dbReference type="ARBA" id="ARBA00023180"/>
    </source>
</evidence>
<keyword evidence="9" id="KW-1185">Reference proteome</keyword>
<dbReference type="InterPro" id="IPR001759">
    <property type="entry name" value="PTX_dom"/>
</dbReference>
<evidence type="ECO:0000256" key="3">
    <source>
        <dbReference type="ARBA" id="ARBA00023157"/>
    </source>
</evidence>
<comment type="similarity">
    <text evidence="6">Belongs to the pentraxin family.</text>
</comment>
<dbReference type="RefSeq" id="XP_006824051.1">
    <property type="nucleotide sequence ID" value="XM_006823988.1"/>
</dbReference>
<reference evidence="10" key="1">
    <citation type="submission" date="2025-08" db="UniProtKB">
        <authorList>
            <consortium name="RefSeq"/>
        </authorList>
    </citation>
    <scope>IDENTIFICATION</scope>
    <source>
        <tissue evidence="10">Testes</tissue>
    </source>
</reference>
<name>A0ABM0MVL0_SACKO</name>
<comment type="caution">
    <text evidence="5">Lacks conserved residue(s) required for the propagation of feature annotation.</text>
</comment>
<feature type="compositionally biased region" description="Polar residues" evidence="7">
    <location>
        <begin position="1"/>
        <end position="15"/>
    </location>
</feature>
<comment type="subcellular location">
    <subcellularLocation>
        <location evidence="6">Secreted</location>
    </subcellularLocation>
</comment>
<organism evidence="9 10">
    <name type="scientific">Saccoglossus kowalevskii</name>
    <name type="common">Acorn worm</name>
    <dbReference type="NCBI Taxonomy" id="10224"/>
    <lineage>
        <taxon>Eukaryota</taxon>
        <taxon>Metazoa</taxon>
        <taxon>Hemichordata</taxon>
        <taxon>Enteropneusta</taxon>
        <taxon>Harrimaniidae</taxon>
        <taxon>Saccoglossus</taxon>
    </lineage>
</organism>
<keyword evidence="3" id="KW-1015">Disulfide bond</keyword>
<dbReference type="GeneID" id="102807425"/>
<comment type="cofactor">
    <cofactor evidence="6">
        <name>Ca(2+)</name>
        <dbReference type="ChEBI" id="CHEBI:29108"/>
    </cofactor>
    <text evidence="6">Binds 2 calcium ions per subunit.</text>
</comment>
<dbReference type="SUPFAM" id="SSF49899">
    <property type="entry name" value="Concanavalin A-like lectins/glucanases"/>
    <property type="match status" value="1"/>
</dbReference>
<proteinExistence type="inferred from homology"/>
<sequence length="245" mass="26532">MSEIDYQTTADQVTITAPPPPCDKVEVDENSRVDVMVAIPTMVAVSACIWMKTDEVSGGTAISYNIQGGDNEFLLDVPQSLTLSVRGLISGPTGVSVNDGIWHHVCVVWNSVDGMWRMYDNGVAVADGINFRTGLTIRSGGVMILGQEQDTVGGGFNPAQAWKGELAYFNMWDRVLDDAEILHSAQDCYCQIEGNVFSWKSDSLDVTGSATLSPADICTIADFVGITVKYFPEIITSRDSEAFVN</sequence>
<dbReference type="PRINTS" id="PR00895">
    <property type="entry name" value="PENTAXIN"/>
</dbReference>
<comment type="subunit">
    <text evidence="6">Homopentamer. Pentaxin (or pentraxin) have a discoid arrangement of 5 non-covalently bound subunits.</text>
</comment>
<feature type="region of interest" description="Disordered" evidence="7">
    <location>
        <begin position="1"/>
        <end position="20"/>
    </location>
</feature>
<dbReference type="Gene3D" id="2.60.120.200">
    <property type="match status" value="1"/>
</dbReference>
<protein>
    <recommendedName>
        <fullName evidence="6">Pentraxin family member</fullName>
    </recommendedName>
</protein>
<evidence type="ECO:0000256" key="6">
    <source>
        <dbReference type="RuleBase" id="RU362112"/>
    </source>
</evidence>
<keyword evidence="4" id="KW-0325">Glycoprotein</keyword>
<evidence type="ECO:0000259" key="8">
    <source>
        <dbReference type="PROSITE" id="PS51828"/>
    </source>
</evidence>
<keyword evidence="1 6" id="KW-0479">Metal-binding</keyword>
<keyword evidence="2 6" id="KW-0106">Calcium</keyword>
<dbReference type="PANTHER" id="PTHR19277:SF125">
    <property type="entry name" value="B6"/>
    <property type="match status" value="1"/>
</dbReference>
<dbReference type="InterPro" id="IPR051360">
    <property type="entry name" value="Neuronal_Pentraxin_Related"/>
</dbReference>
<accession>A0ABM0MVL0</accession>
<dbReference type="Pfam" id="PF00354">
    <property type="entry name" value="Pentaxin"/>
    <property type="match status" value="1"/>
</dbReference>
<dbReference type="InterPro" id="IPR013320">
    <property type="entry name" value="ConA-like_dom_sf"/>
</dbReference>
<evidence type="ECO:0000313" key="10">
    <source>
        <dbReference type="RefSeq" id="XP_006824051.1"/>
    </source>
</evidence>
<dbReference type="SMART" id="SM00159">
    <property type="entry name" value="PTX"/>
    <property type="match status" value="1"/>
</dbReference>